<protein>
    <recommendedName>
        <fullName evidence="2">Apple domain-containing protein</fullName>
    </recommendedName>
</protein>
<dbReference type="InterPro" id="IPR003609">
    <property type="entry name" value="Pan_app"/>
</dbReference>
<feature type="region of interest" description="Disordered" evidence="1">
    <location>
        <begin position="23"/>
        <end position="50"/>
    </location>
</feature>
<organism evidence="3 4">
    <name type="scientific">Porites lobata</name>
    <dbReference type="NCBI Taxonomy" id="104759"/>
    <lineage>
        <taxon>Eukaryota</taxon>
        <taxon>Metazoa</taxon>
        <taxon>Cnidaria</taxon>
        <taxon>Anthozoa</taxon>
        <taxon>Hexacorallia</taxon>
        <taxon>Scleractinia</taxon>
        <taxon>Fungiina</taxon>
        <taxon>Poritidae</taxon>
        <taxon>Porites</taxon>
    </lineage>
</organism>
<dbReference type="Gene3D" id="3.50.4.10">
    <property type="entry name" value="Hepatocyte Growth Factor"/>
    <property type="match status" value="1"/>
</dbReference>
<dbReference type="Proteomes" id="UP001159405">
    <property type="component" value="Unassembled WGS sequence"/>
</dbReference>
<dbReference type="Pfam" id="PF13385">
    <property type="entry name" value="Laminin_G_3"/>
    <property type="match status" value="1"/>
</dbReference>
<dbReference type="EMBL" id="CALNXK010000010">
    <property type="protein sequence ID" value="CAH3042781.1"/>
    <property type="molecule type" value="Genomic_DNA"/>
</dbReference>
<dbReference type="InterPro" id="IPR013320">
    <property type="entry name" value="ConA-like_dom_sf"/>
</dbReference>
<dbReference type="Pfam" id="PF00024">
    <property type="entry name" value="PAN_1"/>
    <property type="match status" value="1"/>
</dbReference>
<comment type="caution">
    <text evidence="3">The sequence shown here is derived from an EMBL/GenBank/DDBJ whole genome shotgun (WGS) entry which is preliminary data.</text>
</comment>
<dbReference type="Gene3D" id="2.60.120.200">
    <property type="match status" value="1"/>
</dbReference>
<reference evidence="3 4" key="1">
    <citation type="submission" date="2022-05" db="EMBL/GenBank/DDBJ databases">
        <authorList>
            <consortium name="Genoscope - CEA"/>
            <person name="William W."/>
        </authorList>
    </citation>
    <scope>NUCLEOTIDE SEQUENCE [LARGE SCALE GENOMIC DNA]</scope>
</reference>
<feature type="domain" description="Apple" evidence="2">
    <location>
        <begin position="108"/>
        <end position="184"/>
    </location>
</feature>
<dbReference type="PROSITE" id="PS50948">
    <property type="entry name" value="PAN"/>
    <property type="match status" value="1"/>
</dbReference>
<dbReference type="SUPFAM" id="SSF49899">
    <property type="entry name" value="Concanavalin A-like lectins/glucanases"/>
    <property type="match status" value="1"/>
</dbReference>
<evidence type="ECO:0000259" key="2">
    <source>
        <dbReference type="PROSITE" id="PS50948"/>
    </source>
</evidence>
<sequence length="411" mass="47054">MIKPGKYSALKIFSSNVINLFAKENEDQEDEEEQEQEQEEQEQDEEEEEDYFEEIANLISLCNQIPCLPRFVSAPYAMKPCMFQKLLAPISLLRIVSWIPLGEAAGQCNSGGSDYGKALTGHTFKKLKVNRPSDCVIRCENEPGCQSYNYKLEEKICELNSRSKETRPMNYITDLTRIYMTVKFIEDKDESSSSQWNISDGLLSHWRLNGTDSQVNLKGSARYEEQDGRTALYLDGSSGTFAETPSFPIHRTNLTIAVWIKMNSSGAQYPVYGDWSSPWSFRLYIEPSSHICVQARNEYDIDFLVLCTRDTVRVNKWSHVAMTWGRTEGTLRLFINGEMNTSKNVTSNSIDIKNSGHSVYDIGLKRDDGTTTHAYYSDLMVFSRELRFSSIENVNQIKEHLVLNHPLYAYI</sequence>
<gene>
    <name evidence="3" type="ORF">PLOB_00000624</name>
</gene>
<name>A0ABN8N6H5_9CNID</name>
<accession>A0ABN8N6H5</accession>
<evidence type="ECO:0000313" key="4">
    <source>
        <dbReference type="Proteomes" id="UP001159405"/>
    </source>
</evidence>
<proteinExistence type="predicted"/>
<feature type="compositionally biased region" description="Acidic residues" evidence="1">
    <location>
        <begin position="26"/>
        <end position="50"/>
    </location>
</feature>
<evidence type="ECO:0000313" key="3">
    <source>
        <dbReference type="EMBL" id="CAH3042781.1"/>
    </source>
</evidence>
<evidence type="ECO:0000256" key="1">
    <source>
        <dbReference type="SAM" id="MobiDB-lite"/>
    </source>
</evidence>
<dbReference type="SUPFAM" id="SSF57414">
    <property type="entry name" value="Hairpin loop containing domain-like"/>
    <property type="match status" value="1"/>
</dbReference>
<keyword evidence="4" id="KW-1185">Reference proteome</keyword>